<dbReference type="AlphaFoldDB" id="W3WZ57"/>
<dbReference type="OMA" id="WFDSGID"/>
<dbReference type="eggNOG" id="ENOG502QQXP">
    <property type="taxonomic scope" value="Eukaryota"/>
</dbReference>
<proteinExistence type="predicted"/>
<dbReference type="KEGG" id="pfy:PFICI_09001"/>
<dbReference type="Proteomes" id="UP000030651">
    <property type="component" value="Unassembled WGS sequence"/>
</dbReference>
<protein>
    <submittedName>
        <fullName evidence="2">Uncharacterized protein</fullName>
    </submittedName>
</protein>
<feature type="compositionally biased region" description="Polar residues" evidence="1">
    <location>
        <begin position="197"/>
        <end position="207"/>
    </location>
</feature>
<feature type="compositionally biased region" description="Polar residues" evidence="1">
    <location>
        <begin position="513"/>
        <end position="526"/>
    </location>
</feature>
<evidence type="ECO:0000256" key="1">
    <source>
        <dbReference type="SAM" id="MobiDB-lite"/>
    </source>
</evidence>
<gene>
    <name evidence="2" type="ORF">PFICI_09001</name>
</gene>
<dbReference type="OrthoDB" id="5229017at2759"/>
<evidence type="ECO:0000313" key="2">
    <source>
        <dbReference type="EMBL" id="ETS79148.1"/>
    </source>
</evidence>
<evidence type="ECO:0000313" key="3">
    <source>
        <dbReference type="Proteomes" id="UP000030651"/>
    </source>
</evidence>
<dbReference type="InParanoid" id="W3WZ57"/>
<dbReference type="HOGENOM" id="CLU_517870_0_0_1"/>
<accession>W3WZ57</accession>
<sequence>MTSRQFDEEKCRNVLVRYCGHVPRNYQYKDGIQQVFLLLRDHLGDEDLDLAGGVLYELIEIDCEHTHDPGAAFQRWRHDHMSRYEQSDLELPHVPHMMTITSSIVPTDRLSRWRQEHPDRYPFVLSDHKPLQERFSAERNGIRNRKPWLIENTFFVSSHTEGTLPLTNPNPKEFHEMQWRGHHGEVGRFLHEREISTTNSEQYTVSTPAGVATSKSSMEKKSRASRISLLNKFVGRGSRDKQEPDPDQRRRSWLPTTLFESKPPSQDGLDGSGQDAVPLPDGCHVPHAIFARKHLLVDSEKSLPSHPPINRMPIAESKATESWTDTTSLERDFRGPFTPQLGFDGGRDYRWTVSDCNMTTPTRRTTPAFRHDGNPPRLKVDPFAQAESGSHTRAKRRGFHMGYNNALDWLSGHDQTTPTQTRQAPSNMQDISPAMPQQGSPSSYRRNRHRWQNSLHLDHVQFVVPATAGNQTPPPNRKTTVVQVSPSPPSLPAVRRMTSIADDLAHPLGSKPSCLSNTSTLIPDDS</sequence>
<feature type="region of interest" description="Disordered" evidence="1">
    <location>
        <begin position="362"/>
        <end position="393"/>
    </location>
</feature>
<feature type="region of interest" description="Disordered" evidence="1">
    <location>
        <begin position="197"/>
        <end position="280"/>
    </location>
</feature>
<feature type="compositionally biased region" description="Polar residues" evidence="1">
    <location>
        <begin position="413"/>
        <end position="444"/>
    </location>
</feature>
<name>W3WZ57_PESFW</name>
<feature type="region of interest" description="Disordered" evidence="1">
    <location>
        <begin position="413"/>
        <end position="446"/>
    </location>
</feature>
<organism evidence="2 3">
    <name type="scientific">Pestalotiopsis fici (strain W106-1 / CGMCC3.15140)</name>
    <dbReference type="NCBI Taxonomy" id="1229662"/>
    <lineage>
        <taxon>Eukaryota</taxon>
        <taxon>Fungi</taxon>
        <taxon>Dikarya</taxon>
        <taxon>Ascomycota</taxon>
        <taxon>Pezizomycotina</taxon>
        <taxon>Sordariomycetes</taxon>
        <taxon>Xylariomycetidae</taxon>
        <taxon>Amphisphaeriales</taxon>
        <taxon>Sporocadaceae</taxon>
        <taxon>Pestalotiopsis</taxon>
    </lineage>
</organism>
<dbReference type="EMBL" id="KI912114">
    <property type="protein sequence ID" value="ETS79148.1"/>
    <property type="molecule type" value="Genomic_DNA"/>
</dbReference>
<feature type="compositionally biased region" description="Basic and acidic residues" evidence="1">
    <location>
        <begin position="369"/>
        <end position="380"/>
    </location>
</feature>
<reference evidence="3" key="1">
    <citation type="journal article" date="2015" name="BMC Genomics">
        <title>Genomic and transcriptomic analysis of the endophytic fungus Pestalotiopsis fici reveals its lifestyle and high potential for synthesis of natural products.</title>
        <authorList>
            <person name="Wang X."/>
            <person name="Zhang X."/>
            <person name="Liu L."/>
            <person name="Xiang M."/>
            <person name="Wang W."/>
            <person name="Sun X."/>
            <person name="Che Y."/>
            <person name="Guo L."/>
            <person name="Liu G."/>
            <person name="Guo L."/>
            <person name="Wang C."/>
            <person name="Yin W.B."/>
            <person name="Stadler M."/>
            <person name="Zhang X."/>
            <person name="Liu X."/>
        </authorList>
    </citation>
    <scope>NUCLEOTIDE SEQUENCE [LARGE SCALE GENOMIC DNA]</scope>
    <source>
        <strain evidence="3">W106-1 / CGMCC3.15140</strain>
    </source>
</reference>
<keyword evidence="3" id="KW-1185">Reference proteome</keyword>
<feature type="compositionally biased region" description="Basic and acidic residues" evidence="1">
    <location>
        <begin position="237"/>
        <end position="250"/>
    </location>
</feature>
<dbReference type="GeneID" id="19274014"/>
<feature type="region of interest" description="Disordered" evidence="1">
    <location>
        <begin position="504"/>
        <end position="526"/>
    </location>
</feature>
<feature type="region of interest" description="Disordered" evidence="1">
    <location>
        <begin position="466"/>
        <end position="491"/>
    </location>
</feature>
<dbReference type="RefSeq" id="XP_007835773.1">
    <property type="nucleotide sequence ID" value="XM_007837582.1"/>
</dbReference>